<reference evidence="6 7" key="1">
    <citation type="submission" date="2017-07" db="EMBL/GenBank/DDBJ databases">
        <title>An improved, manually edited Actinidia chinensis var. chinensis (kiwifruit) genome highlights the challenges associated with draft genomes and gene prediction in plants.</title>
        <authorList>
            <person name="Pilkington S."/>
            <person name="Crowhurst R."/>
            <person name="Hilario E."/>
            <person name="Nardozza S."/>
            <person name="Fraser L."/>
            <person name="Peng Y."/>
            <person name="Gunaseelan K."/>
            <person name="Simpson R."/>
            <person name="Tahir J."/>
            <person name="Deroles S."/>
            <person name="Templeton K."/>
            <person name="Luo Z."/>
            <person name="Davy M."/>
            <person name="Cheng C."/>
            <person name="Mcneilage M."/>
            <person name="Scaglione D."/>
            <person name="Liu Y."/>
            <person name="Zhang Q."/>
            <person name="Datson P."/>
            <person name="De Silva N."/>
            <person name="Gardiner S."/>
            <person name="Bassett H."/>
            <person name="Chagne D."/>
            <person name="Mccallum J."/>
            <person name="Dzierzon H."/>
            <person name="Deng C."/>
            <person name="Wang Y.-Y."/>
            <person name="Barron N."/>
            <person name="Manako K."/>
            <person name="Bowen J."/>
            <person name="Foster T."/>
            <person name="Erridge Z."/>
            <person name="Tiffin H."/>
            <person name="Waite C."/>
            <person name="Davies K."/>
            <person name="Grierson E."/>
            <person name="Laing W."/>
            <person name="Kirk R."/>
            <person name="Chen X."/>
            <person name="Wood M."/>
            <person name="Montefiori M."/>
            <person name="Brummell D."/>
            <person name="Schwinn K."/>
            <person name="Catanach A."/>
            <person name="Fullerton C."/>
            <person name="Li D."/>
            <person name="Meiyalaghan S."/>
            <person name="Nieuwenhuizen N."/>
            <person name="Read N."/>
            <person name="Prakash R."/>
            <person name="Hunter D."/>
            <person name="Zhang H."/>
            <person name="Mckenzie M."/>
            <person name="Knabel M."/>
            <person name="Harris A."/>
            <person name="Allan A."/>
            <person name="Chen A."/>
            <person name="Janssen B."/>
            <person name="Plunkett B."/>
            <person name="Dwamena C."/>
            <person name="Voogd C."/>
            <person name="Leif D."/>
            <person name="Lafferty D."/>
            <person name="Souleyre E."/>
            <person name="Varkonyi-Gasic E."/>
            <person name="Gambi F."/>
            <person name="Hanley J."/>
            <person name="Yao J.-L."/>
            <person name="Cheung J."/>
            <person name="David K."/>
            <person name="Warren B."/>
            <person name="Marsh K."/>
            <person name="Snowden K."/>
            <person name="Lin-Wang K."/>
            <person name="Brian L."/>
            <person name="Martinez-Sanchez M."/>
            <person name="Wang M."/>
            <person name="Ileperuma N."/>
            <person name="Macnee N."/>
            <person name="Campin R."/>
            <person name="Mcatee P."/>
            <person name="Drummond R."/>
            <person name="Espley R."/>
            <person name="Ireland H."/>
            <person name="Wu R."/>
            <person name="Atkinson R."/>
            <person name="Karunairetnam S."/>
            <person name="Bulley S."/>
            <person name="Chunkath S."/>
            <person name="Hanley Z."/>
            <person name="Storey R."/>
            <person name="Thrimawithana A."/>
            <person name="Thomson S."/>
            <person name="David C."/>
            <person name="Testolin R."/>
        </authorList>
    </citation>
    <scope>NUCLEOTIDE SEQUENCE [LARGE SCALE GENOMIC DNA]</scope>
    <source>
        <strain evidence="7">cv. Red5</strain>
        <tissue evidence="6">Young leaf</tissue>
    </source>
</reference>
<dbReference type="GO" id="GO:0006508">
    <property type="term" value="P:proteolysis"/>
    <property type="evidence" value="ECO:0007669"/>
    <property type="project" value="UniProtKB-KW"/>
</dbReference>
<gene>
    <name evidence="6" type="ORF">CEY00_Acc19303</name>
</gene>
<protein>
    <submittedName>
        <fullName evidence="6">DNA damage-inducible protein</fullName>
    </submittedName>
</protein>
<dbReference type="GO" id="GO:0004190">
    <property type="term" value="F:aspartic-type endopeptidase activity"/>
    <property type="evidence" value="ECO:0007669"/>
    <property type="project" value="UniProtKB-KW"/>
</dbReference>
<dbReference type="Pfam" id="PF00240">
    <property type="entry name" value="ubiquitin"/>
    <property type="match status" value="1"/>
</dbReference>
<keyword evidence="2" id="KW-0645">Protease</keyword>
<dbReference type="SUPFAM" id="SSF54236">
    <property type="entry name" value="Ubiquitin-like"/>
    <property type="match status" value="1"/>
</dbReference>
<dbReference type="InterPro" id="IPR000626">
    <property type="entry name" value="Ubiquitin-like_dom"/>
</dbReference>
<sequence>MKITVMTADEQIVTLDVDRDESVENFKALLEVETQVPLQRQQLLFNGKEMSNAEKLSALGVNDGDLIMMISQASSRKEYQVAWFDPCWHVHHIISWSLIQSTSLFRSF</sequence>
<name>A0A2R6QD00_ACTCC</name>
<evidence type="ECO:0000259" key="5">
    <source>
        <dbReference type="PROSITE" id="PS50053"/>
    </source>
</evidence>
<dbReference type="PANTHER" id="PTHR12917:SF1">
    <property type="entry name" value="AT13091P"/>
    <property type="match status" value="1"/>
</dbReference>
<dbReference type="SMART" id="SM00213">
    <property type="entry name" value="UBQ"/>
    <property type="match status" value="1"/>
</dbReference>
<evidence type="ECO:0000256" key="3">
    <source>
        <dbReference type="ARBA" id="ARBA00022750"/>
    </source>
</evidence>
<comment type="similarity">
    <text evidence="1">Belongs to the DDI1 family.</text>
</comment>
<dbReference type="InterPro" id="IPR029071">
    <property type="entry name" value="Ubiquitin-like_domsf"/>
</dbReference>
<organism evidence="6 7">
    <name type="scientific">Actinidia chinensis var. chinensis</name>
    <name type="common">Chinese soft-hair kiwi</name>
    <dbReference type="NCBI Taxonomy" id="1590841"/>
    <lineage>
        <taxon>Eukaryota</taxon>
        <taxon>Viridiplantae</taxon>
        <taxon>Streptophyta</taxon>
        <taxon>Embryophyta</taxon>
        <taxon>Tracheophyta</taxon>
        <taxon>Spermatophyta</taxon>
        <taxon>Magnoliopsida</taxon>
        <taxon>eudicotyledons</taxon>
        <taxon>Gunneridae</taxon>
        <taxon>Pentapetalae</taxon>
        <taxon>asterids</taxon>
        <taxon>Ericales</taxon>
        <taxon>Actinidiaceae</taxon>
        <taxon>Actinidia</taxon>
    </lineage>
</organism>
<dbReference type="EMBL" id="NKQK01000017">
    <property type="protein sequence ID" value="PSS06001.1"/>
    <property type="molecule type" value="Genomic_DNA"/>
</dbReference>
<dbReference type="AlphaFoldDB" id="A0A2R6QD00"/>
<feature type="domain" description="Ubiquitin-like" evidence="5">
    <location>
        <begin position="1"/>
        <end position="76"/>
    </location>
</feature>
<evidence type="ECO:0000256" key="1">
    <source>
        <dbReference type="ARBA" id="ARBA00009136"/>
    </source>
</evidence>
<keyword evidence="3" id="KW-0064">Aspartyl protease</keyword>
<dbReference type="PROSITE" id="PS50053">
    <property type="entry name" value="UBIQUITIN_2"/>
    <property type="match status" value="1"/>
</dbReference>
<evidence type="ECO:0000313" key="6">
    <source>
        <dbReference type="EMBL" id="PSS06001.1"/>
    </source>
</evidence>
<keyword evidence="4" id="KW-0378">Hydrolase</keyword>
<evidence type="ECO:0000256" key="4">
    <source>
        <dbReference type="ARBA" id="ARBA00022801"/>
    </source>
</evidence>
<keyword evidence="7" id="KW-1185">Reference proteome</keyword>
<accession>A0A2R6QD00</accession>
<dbReference type="STRING" id="1590841.A0A2R6QD00"/>
<comment type="caution">
    <text evidence="6">The sequence shown here is derived from an EMBL/GenBank/DDBJ whole genome shotgun (WGS) entry which is preliminary data.</text>
</comment>
<dbReference type="InterPro" id="IPR033882">
    <property type="entry name" value="DDI1_N"/>
</dbReference>
<proteinExistence type="inferred from homology"/>
<dbReference type="PANTHER" id="PTHR12917">
    <property type="entry name" value="ASPARTYL PROTEASE DDI-RELATED"/>
    <property type="match status" value="1"/>
</dbReference>
<dbReference type="Gramene" id="PSS06001">
    <property type="protein sequence ID" value="PSS06001"/>
    <property type="gene ID" value="CEY00_Acc19303"/>
</dbReference>
<evidence type="ECO:0000313" key="7">
    <source>
        <dbReference type="Proteomes" id="UP000241394"/>
    </source>
</evidence>
<reference evidence="7" key="2">
    <citation type="journal article" date="2018" name="BMC Genomics">
        <title>A manually annotated Actinidia chinensis var. chinensis (kiwifruit) genome highlights the challenges associated with draft genomes and gene prediction in plants.</title>
        <authorList>
            <person name="Pilkington S.M."/>
            <person name="Crowhurst R."/>
            <person name="Hilario E."/>
            <person name="Nardozza S."/>
            <person name="Fraser L."/>
            <person name="Peng Y."/>
            <person name="Gunaseelan K."/>
            <person name="Simpson R."/>
            <person name="Tahir J."/>
            <person name="Deroles S.C."/>
            <person name="Templeton K."/>
            <person name="Luo Z."/>
            <person name="Davy M."/>
            <person name="Cheng C."/>
            <person name="McNeilage M."/>
            <person name="Scaglione D."/>
            <person name="Liu Y."/>
            <person name="Zhang Q."/>
            <person name="Datson P."/>
            <person name="De Silva N."/>
            <person name="Gardiner S.E."/>
            <person name="Bassett H."/>
            <person name="Chagne D."/>
            <person name="McCallum J."/>
            <person name="Dzierzon H."/>
            <person name="Deng C."/>
            <person name="Wang Y.Y."/>
            <person name="Barron L."/>
            <person name="Manako K."/>
            <person name="Bowen J."/>
            <person name="Foster T.M."/>
            <person name="Erridge Z.A."/>
            <person name="Tiffin H."/>
            <person name="Waite C.N."/>
            <person name="Davies K.M."/>
            <person name="Grierson E.P."/>
            <person name="Laing W.A."/>
            <person name="Kirk R."/>
            <person name="Chen X."/>
            <person name="Wood M."/>
            <person name="Montefiori M."/>
            <person name="Brummell D.A."/>
            <person name="Schwinn K.E."/>
            <person name="Catanach A."/>
            <person name="Fullerton C."/>
            <person name="Li D."/>
            <person name="Meiyalaghan S."/>
            <person name="Nieuwenhuizen N."/>
            <person name="Read N."/>
            <person name="Prakash R."/>
            <person name="Hunter D."/>
            <person name="Zhang H."/>
            <person name="McKenzie M."/>
            <person name="Knabel M."/>
            <person name="Harris A."/>
            <person name="Allan A.C."/>
            <person name="Gleave A."/>
            <person name="Chen A."/>
            <person name="Janssen B.J."/>
            <person name="Plunkett B."/>
            <person name="Ampomah-Dwamena C."/>
            <person name="Voogd C."/>
            <person name="Leif D."/>
            <person name="Lafferty D."/>
            <person name="Souleyre E.J.F."/>
            <person name="Varkonyi-Gasic E."/>
            <person name="Gambi F."/>
            <person name="Hanley J."/>
            <person name="Yao J.L."/>
            <person name="Cheung J."/>
            <person name="David K.M."/>
            <person name="Warren B."/>
            <person name="Marsh K."/>
            <person name="Snowden K.C."/>
            <person name="Lin-Wang K."/>
            <person name="Brian L."/>
            <person name="Martinez-Sanchez M."/>
            <person name="Wang M."/>
            <person name="Ileperuma N."/>
            <person name="Macnee N."/>
            <person name="Campin R."/>
            <person name="McAtee P."/>
            <person name="Drummond R.S.M."/>
            <person name="Espley R.V."/>
            <person name="Ireland H.S."/>
            <person name="Wu R."/>
            <person name="Atkinson R.G."/>
            <person name="Karunairetnam S."/>
            <person name="Bulley S."/>
            <person name="Chunkath S."/>
            <person name="Hanley Z."/>
            <person name="Storey R."/>
            <person name="Thrimawithana A.H."/>
            <person name="Thomson S."/>
            <person name="David C."/>
            <person name="Testolin R."/>
            <person name="Huang H."/>
            <person name="Hellens R.P."/>
            <person name="Schaffer R.J."/>
        </authorList>
    </citation>
    <scope>NUCLEOTIDE SEQUENCE [LARGE SCALE GENOMIC DNA]</scope>
    <source>
        <strain evidence="7">cv. Red5</strain>
    </source>
</reference>
<dbReference type="InParanoid" id="A0A2R6QD00"/>
<dbReference type="Gene3D" id="3.10.20.90">
    <property type="entry name" value="Phosphatidylinositol 3-kinase Catalytic Subunit, Chain A, domain 1"/>
    <property type="match status" value="1"/>
</dbReference>
<dbReference type="Proteomes" id="UP000241394">
    <property type="component" value="Chromosome LG17"/>
</dbReference>
<dbReference type="CDD" id="cd01796">
    <property type="entry name" value="Ubl_Ddi1_like"/>
    <property type="match status" value="1"/>
</dbReference>
<dbReference type="OrthoDB" id="1047367at2759"/>
<evidence type="ECO:0000256" key="2">
    <source>
        <dbReference type="ARBA" id="ARBA00022670"/>
    </source>
</evidence>